<proteinExistence type="predicted"/>
<sequence>MRRRRDDRGSQFIEFGAYLPLFLFVVALALETFFSFAAAERIESAARAGARVASTQGLQGAETTARRALPGWLDHAEVHAGANSGGGYYMEVQADMPIVFGVADIGLTLSRRVDMPNV</sequence>
<keyword evidence="1" id="KW-0812">Transmembrane</keyword>
<keyword evidence="3" id="KW-1185">Reference proteome</keyword>
<dbReference type="EMBL" id="JACCCC010000001">
    <property type="protein sequence ID" value="NYE49164.1"/>
    <property type="molecule type" value="Genomic_DNA"/>
</dbReference>
<evidence type="ECO:0000256" key="1">
    <source>
        <dbReference type="SAM" id="Phobius"/>
    </source>
</evidence>
<feature type="transmembrane region" description="Helical" evidence="1">
    <location>
        <begin position="12"/>
        <end position="37"/>
    </location>
</feature>
<name>A0A852U4Z9_9ACTN</name>
<evidence type="ECO:0000313" key="2">
    <source>
        <dbReference type="EMBL" id="NYE49164.1"/>
    </source>
</evidence>
<evidence type="ECO:0000313" key="3">
    <source>
        <dbReference type="Proteomes" id="UP000589036"/>
    </source>
</evidence>
<accession>A0A852U4Z9</accession>
<dbReference type="AlphaFoldDB" id="A0A852U4Z9"/>
<comment type="caution">
    <text evidence="2">The sequence shown here is derived from an EMBL/GenBank/DDBJ whole genome shotgun (WGS) entry which is preliminary data.</text>
</comment>
<dbReference type="RefSeq" id="WP_179644879.1">
    <property type="nucleotide sequence ID" value="NZ_BAAAYY010000031.1"/>
</dbReference>
<reference evidence="2 3" key="1">
    <citation type="submission" date="2020-07" db="EMBL/GenBank/DDBJ databases">
        <title>Sequencing the genomes of 1000 actinobacteria strains.</title>
        <authorList>
            <person name="Klenk H.-P."/>
        </authorList>
    </citation>
    <scope>NUCLEOTIDE SEQUENCE [LARGE SCALE GENOMIC DNA]</scope>
    <source>
        <strain evidence="2 3">CXB654</strain>
    </source>
</reference>
<keyword evidence="1" id="KW-0472">Membrane</keyword>
<organism evidence="2 3">
    <name type="scientific">Spinactinospora alkalitolerans</name>
    <dbReference type="NCBI Taxonomy" id="687207"/>
    <lineage>
        <taxon>Bacteria</taxon>
        <taxon>Bacillati</taxon>
        <taxon>Actinomycetota</taxon>
        <taxon>Actinomycetes</taxon>
        <taxon>Streptosporangiales</taxon>
        <taxon>Nocardiopsidaceae</taxon>
        <taxon>Spinactinospora</taxon>
    </lineage>
</organism>
<protein>
    <recommendedName>
        <fullName evidence="4">Pilus assembly protein TadE</fullName>
    </recommendedName>
</protein>
<dbReference type="Proteomes" id="UP000589036">
    <property type="component" value="Unassembled WGS sequence"/>
</dbReference>
<gene>
    <name evidence="2" type="ORF">HDA32_004284</name>
</gene>
<keyword evidence="1" id="KW-1133">Transmembrane helix</keyword>
<evidence type="ECO:0008006" key="4">
    <source>
        <dbReference type="Google" id="ProtNLM"/>
    </source>
</evidence>